<dbReference type="AlphaFoldDB" id="A0A964E267"/>
<proteinExistence type="predicted"/>
<dbReference type="Pfam" id="PF07799">
    <property type="entry name" value="DUF1643"/>
    <property type="match status" value="1"/>
</dbReference>
<dbReference type="EMBL" id="JAESVB010000045">
    <property type="protein sequence ID" value="MCB8878523.1"/>
    <property type="molecule type" value="Genomic_DNA"/>
</dbReference>
<evidence type="ECO:0000313" key="1">
    <source>
        <dbReference type="EMBL" id="MCB8878523.1"/>
    </source>
</evidence>
<dbReference type="RefSeq" id="WP_227324167.1">
    <property type="nucleotide sequence ID" value="NZ_JAESVB010000045.1"/>
</dbReference>
<evidence type="ECO:0000313" key="2">
    <source>
        <dbReference type="Proteomes" id="UP000708298"/>
    </source>
</evidence>
<reference evidence="1" key="2">
    <citation type="submission" date="2021-01" db="EMBL/GenBank/DDBJ databases">
        <authorList>
            <person name="Mieszkin S."/>
            <person name="Pouder E."/>
            <person name="Alain K."/>
        </authorList>
    </citation>
    <scope>NUCLEOTIDE SEQUENCE</scope>
    <source>
        <strain evidence="1">HW T2.11</strain>
    </source>
</reference>
<sequence>MSPSLPSPPNIIHSPGGKISIPLPAHVLGRAKFSKCGRYRQALWRTWGQTGRYALFIGMNPSTASHLIDDPTCLREWKRAERMGLCGYAKANILDVRITDSKILHQLDYPPVSRANLPTILKLASKADIVIACWGRLHSSLAHHAERVEMSLRDAGYTLYCLGQNGDGSPKHPLYLRADAGLVEYIR</sequence>
<keyword evidence="2" id="KW-1185">Reference proteome</keyword>
<comment type="caution">
    <text evidence="1">The sequence shown here is derived from an EMBL/GenBank/DDBJ whole genome shotgun (WGS) entry which is preliminary data.</text>
</comment>
<protein>
    <submittedName>
        <fullName evidence="1">DUF1643 domain-containing protein</fullName>
    </submittedName>
</protein>
<gene>
    <name evidence="1" type="ORF">ASILVAE211_25340</name>
</gene>
<organism evidence="1 2">
    <name type="scientific">Acidisoma silvae</name>
    <dbReference type="NCBI Taxonomy" id="2802396"/>
    <lineage>
        <taxon>Bacteria</taxon>
        <taxon>Pseudomonadati</taxon>
        <taxon>Pseudomonadota</taxon>
        <taxon>Alphaproteobacteria</taxon>
        <taxon>Acetobacterales</taxon>
        <taxon>Acidocellaceae</taxon>
        <taxon>Acidisoma</taxon>
    </lineage>
</organism>
<accession>A0A964E267</accession>
<name>A0A964E267_9PROT</name>
<dbReference type="Proteomes" id="UP000708298">
    <property type="component" value="Unassembled WGS sequence"/>
</dbReference>
<dbReference type="InterPro" id="IPR012441">
    <property type="entry name" value="DUF1643"/>
</dbReference>
<reference evidence="1" key="1">
    <citation type="journal article" date="2021" name="Microorganisms">
        <title>Acidisoma silvae sp. nov. and Acidisomacellulosilytica sp. nov., Two Acidophilic Bacteria Isolated from Decaying Wood, Hydrolyzing Cellulose and Producing Poly-3-hydroxybutyrate.</title>
        <authorList>
            <person name="Mieszkin S."/>
            <person name="Pouder E."/>
            <person name="Uroz S."/>
            <person name="Simon-Colin C."/>
            <person name="Alain K."/>
        </authorList>
    </citation>
    <scope>NUCLEOTIDE SEQUENCE</scope>
    <source>
        <strain evidence="1">HW T2.11</strain>
    </source>
</reference>